<dbReference type="PROSITE" id="PS50975">
    <property type="entry name" value="ATP_GRASP"/>
    <property type="match status" value="1"/>
</dbReference>
<dbReference type="RefSeq" id="WP_124738970.1">
    <property type="nucleotide sequence ID" value="NZ_CP034086.1"/>
</dbReference>
<evidence type="ECO:0000313" key="12">
    <source>
        <dbReference type="Proteomes" id="UP000273982"/>
    </source>
</evidence>
<dbReference type="Pfam" id="PF21139">
    <property type="entry name" value="BT_MCC_alpha"/>
    <property type="match status" value="1"/>
</dbReference>
<dbReference type="GO" id="GO:0005524">
    <property type="term" value="F:ATP binding"/>
    <property type="evidence" value="ECO:0007669"/>
    <property type="project" value="UniProtKB-UniRule"/>
</dbReference>
<dbReference type="InterPro" id="IPR048429">
    <property type="entry name" value="MCC_alpha_BT"/>
</dbReference>
<evidence type="ECO:0000256" key="5">
    <source>
        <dbReference type="ARBA" id="ARBA00022946"/>
    </source>
</evidence>
<dbReference type="FunFam" id="3.30.470.20:FF:000028">
    <property type="entry name" value="Methylcrotonoyl-CoA carboxylase subunit alpha, mitochondrial"/>
    <property type="match status" value="1"/>
</dbReference>
<dbReference type="InterPro" id="IPR011053">
    <property type="entry name" value="Single_hybrid_motif"/>
</dbReference>
<dbReference type="GO" id="GO:0016874">
    <property type="term" value="F:ligase activity"/>
    <property type="evidence" value="ECO:0007669"/>
    <property type="project" value="UniProtKB-KW"/>
</dbReference>
<name>A0A3G8M8Y4_9HYPH</name>
<dbReference type="InterPro" id="IPR011764">
    <property type="entry name" value="Biotin_carboxylation_dom"/>
</dbReference>
<dbReference type="FunFam" id="3.40.50.20:FF:000010">
    <property type="entry name" value="Propionyl-CoA carboxylase subunit alpha"/>
    <property type="match status" value="1"/>
</dbReference>
<evidence type="ECO:0000256" key="6">
    <source>
        <dbReference type="ARBA" id="ARBA00023267"/>
    </source>
</evidence>
<dbReference type="Pfam" id="PF02786">
    <property type="entry name" value="CPSase_L_D2"/>
    <property type="match status" value="1"/>
</dbReference>
<keyword evidence="6" id="KW-0092">Biotin</keyword>
<dbReference type="AlphaFoldDB" id="A0A3G8M8Y4"/>
<dbReference type="Proteomes" id="UP000273982">
    <property type="component" value="Chromosome"/>
</dbReference>
<organism evidence="11 12">
    <name type="scientific">Methylocystis rosea</name>
    <dbReference type="NCBI Taxonomy" id="173366"/>
    <lineage>
        <taxon>Bacteria</taxon>
        <taxon>Pseudomonadati</taxon>
        <taxon>Pseudomonadota</taxon>
        <taxon>Alphaproteobacteria</taxon>
        <taxon>Hyphomicrobiales</taxon>
        <taxon>Methylocystaceae</taxon>
        <taxon>Methylocystis</taxon>
    </lineage>
</organism>
<evidence type="ECO:0000256" key="3">
    <source>
        <dbReference type="ARBA" id="ARBA00022741"/>
    </source>
</evidence>
<dbReference type="InterPro" id="IPR000089">
    <property type="entry name" value="Biotin_lipoyl"/>
</dbReference>
<dbReference type="InterPro" id="IPR005479">
    <property type="entry name" value="CPAse_ATP-bd"/>
</dbReference>
<dbReference type="FunFam" id="3.30.1490.20:FF:000003">
    <property type="entry name" value="acetyl-CoA carboxylase isoform X1"/>
    <property type="match status" value="1"/>
</dbReference>
<evidence type="ECO:0000256" key="4">
    <source>
        <dbReference type="ARBA" id="ARBA00022840"/>
    </source>
</evidence>
<dbReference type="Gene3D" id="2.40.50.100">
    <property type="match status" value="1"/>
</dbReference>
<dbReference type="Pfam" id="PF02785">
    <property type="entry name" value="Biotin_carb_C"/>
    <property type="match status" value="1"/>
</dbReference>
<dbReference type="FunFam" id="2.40.50.100:FF:000003">
    <property type="entry name" value="Acetyl-CoA carboxylase biotin carboxyl carrier protein"/>
    <property type="match status" value="1"/>
</dbReference>
<dbReference type="CDD" id="cd06850">
    <property type="entry name" value="biotinyl_domain"/>
    <property type="match status" value="1"/>
</dbReference>
<gene>
    <name evidence="11" type="ORF">EHO51_11190</name>
</gene>
<dbReference type="InterPro" id="IPR011054">
    <property type="entry name" value="Rudment_hybrid_motif"/>
</dbReference>
<dbReference type="PROSITE" id="PS50979">
    <property type="entry name" value="BC"/>
    <property type="match status" value="1"/>
</dbReference>
<keyword evidence="2" id="KW-0436">Ligase</keyword>
<evidence type="ECO:0000259" key="9">
    <source>
        <dbReference type="PROSITE" id="PS50975"/>
    </source>
</evidence>
<dbReference type="Pfam" id="PF00289">
    <property type="entry name" value="Biotin_carb_N"/>
    <property type="match status" value="1"/>
</dbReference>
<evidence type="ECO:0000313" key="11">
    <source>
        <dbReference type="EMBL" id="AZG77258.1"/>
    </source>
</evidence>
<dbReference type="Gene3D" id="3.30.700.40">
    <property type="match status" value="1"/>
</dbReference>
<dbReference type="InterPro" id="IPR001882">
    <property type="entry name" value="Biotin_BS"/>
</dbReference>
<comment type="cofactor">
    <cofactor evidence="1">
        <name>biotin</name>
        <dbReference type="ChEBI" id="CHEBI:57586"/>
    </cofactor>
</comment>
<accession>A0A3G8M8Y4</accession>
<evidence type="ECO:0000256" key="2">
    <source>
        <dbReference type="ARBA" id="ARBA00022598"/>
    </source>
</evidence>
<evidence type="ECO:0000256" key="7">
    <source>
        <dbReference type="PROSITE-ProRule" id="PRU00409"/>
    </source>
</evidence>
<dbReference type="SUPFAM" id="SSF51230">
    <property type="entry name" value="Single hybrid motif"/>
    <property type="match status" value="1"/>
</dbReference>
<dbReference type="SUPFAM" id="SSF56059">
    <property type="entry name" value="Glutathione synthetase ATP-binding domain-like"/>
    <property type="match status" value="1"/>
</dbReference>
<dbReference type="InterPro" id="IPR011761">
    <property type="entry name" value="ATP-grasp"/>
</dbReference>
<evidence type="ECO:0000259" key="8">
    <source>
        <dbReference type="PROSITE" id="PS50968"/>
    </source>
</evidence>
<dbReference type="Gene3D" id="3.30.470.20">
    <property type="entry name" value="ATP-grasp fold, B domain"/>
    <property type="match status" value="1"/>
</dbReference>
<dbReference type="PANTHER" id="PTHR18866">
    <property type="entry name" value="CARBOXYLASE:PYRUVATE/ACETYL-COA/PROPIONYL-COA CARBOXYLASE"/>
    <property type="match status" value="1"/>
</dbReference>
<dbReference type="InterPro" id="IPR005482">
    <property type="entry name" value="Biotin_COase_C"/>
</dbReference>
<evidence type="ECO:0000256" key="1">
    <source>
        <dbReference type="ARBA" id="ARBA00001953"/>
    </source>
</evidence>
<dbReference type="InterPro" id="IPR016185">
    <property type="entry name" value="PreATP-grasp_dom_sf"/>
</dbReference>
<dbReference type="InterPro" id="IPR050856">
    <property type="entry name" value="Biotin_carboxylase_complex"/>
</dbReference>
<feature type="domain" description="Lipoyl-binding" evidence="8">
    <location>
        <begin position="587"/>
        <end position="663"/>
    </location>
</feature>
<evidence type="ECO:0000259" key="10">
    <source>
        <dbReference type="PROSITE" id="PS50979"/>
    </source>
</evidence>
<keyword evidence="3 7" id="KW-0547">Nucleotide-binding</keyword>
<dbReference type="InterPro" id="IPR005481">
    <property type="entry name" value="BC-like_N"/>
</dbReference>
<dbReference type="PROSITE" id="PS00867">
    <property type="entry name" value="CPSASE_2"/>
    <property type="match status" value="1"/>
</dbReference>
<dbReference type="SUPFAM" id="SSF52440">
    <property type="entry name" value="PreATP-grasp domain"/>
    <property type="match status" value="1"/>
</dbReference>
<feature type="domain" description="Biotin carboxylation" evidence="10">
    <location>
        <begin position="1"/>
        <end position="444"/>
    </location>
</feature>
<feature type="domain" description="ATP-grasp" evidence="9">
    <location>
        <begin position="120"/>
        <end position="314"/>
    </location>
</feature>
<dbReference type="PROSITE" id="PS00188">
    <property type="entry name" value="BIOTIN"/>
    <property type="match status" value="1"/>
</dbReference>
<dbReference type="GO" id="GO:0046872">
    <property type="term" value="F:metal ion binding"/>
    <property type="evidence" value="ECO:0007669"/>
    <property type="project" value="InterPro"/>
</dbReference>
<dbReference type="EMBL" id="CP034086">
    <property type="protein sequence ID" value="AZG77258.1"/>
    <property type="molecule type" value="Genomic_DNA"/>
</dbReference>
<dbReference type="PANTHER" id="PTHR18866:SF33">
    <property type="entry name" value="METHYLCROTONOYL-COA CARBOXYLASE SUBUNIT ALPHA, MITOCHONDRIAL-RELATED"/>
    <property type="match status" value="1"/>
</dbReference>
<dbReference type="SMART" id="SM00878">
    <property type="entry name" value="Biotin_carb_C"/>
    <property type="match status" value="1"/>
</dbReference>
<protein>
    <submittedName>
        <fullName evidence="11">ATP-grasp domain-containing protein</fullName>
    </submittedName>
</protein>
<proteinExistence type="predicted"/>
<dbReference type="Pfam" id="PF00364">
    <property type="entry name" value="Biotin_lipoyl"/>
    <property type="match status" value="1"/>
</dbReference>
<dbReference type="PROSITE" id="PS50968">
    <property type="entry name" value="BIOTINYL_LIPOYL"/>
    <property type="match status" value="1"/>
</dbReference>
<dbReference type="SUPFAM" id="SSF51246">
    <property type="entry name" value="Rudiment single hybrid motif"/>
    <property type="match status" value="1"/>
</dbReference>
<dbReference type="KEGG" id="mros:EHO51_11190"/>
<keyword evidence="5" id="KW-0809">Transit peptide</keyword>
<reference evidence="11 12" key="1">
    <citation type="submission" date="2018-11" db="EMBL/GenBank/DDBJ databases">
        <title>Genome squencing of methanotrophic bacteria isolated from alkaline groundwater in Korea.</title>
        <authorList>
            <person name="Nguyen L.N."/>
        </authorList>
    </citation>
    <scope>NUCLEOTIDE SEQUENCE [LARGE SCALE GENOMIC DNA]</scope>
    <source>
        <strain evidence="11 12">GW6</strain>
    </source>
</reference>
<sequence>MMRKLLIANRGEIACRIMRTAKRLGVTSVAVYSEADAHALHVELADEAYLLGPAPARDSYLSIGKIIEVARRSGADAIHPGYGFLAENADFAEACSANGLIFVGPPPHAMRLLGSKSEAKAAMMRAGVPVAPGASGGDDAELFEAARAIGLPLLVKASAGGGGRGMRIVRAPEELSAAIESARREAGAAFGDDTLFIEKYFSGYKHVEIQIFADSHGNVVSFLERDCSMQRRHQKIIEETPAPGLTPSLRAQMSDAAIRASRAAGYTGAGTVEFLVGEDHFYFLEMNTRLQVEHPVTEMVSKQDLVEWQLRVACGAPLPLTQSELRMSGCAIEARICAEDPARGFMPSVGEIAHFRAPRQAPFLRIDSGVRAGDRVTPYYDSLLAKLIVFGENREQALRRLQAGLEEVEIVGVATNLDLLRAISKSDGMAAGDYDTEYVGSNIAMLTCAAAPSTDSDRVLLAAAAAVLLADSRRSALEASRSLGDDWSPWAGTDAWRLYECADHELRVTQAGRTLVAQIMRPQDGGFLLNFGDAVTEVGVQTVAGRLSLLVDGVKHEVSTVALDNGLVVILRGKNYVIHWAKAATSSQSEGPSDERVLAPMPATVTRVAVKSGDAVSKGETLVVLEAMKMEIAMAAPHDGVVKSVACEAGDMAIEGAELVTILRKDEE</sequence>
<keyword evidence="4 7" id="KW-0067">ATP-binding</keyword>